<dbReference type="Proteomes" id="UP000282311">
    <property type="component" value="Unassembled WGS sequence"/>
</dbReference>
<accession>A0A3B0BRM0</accession>
<comment type="caution">
    <text evidence="2">The sequence shown here is derived from an EMBL/GenBank/DDBJ whole genome shotgun (WGS) entry which is preliminary data.</text>
</comment>
<reference evidence="2 3" key="1">
    <citation type="journal article" date="2007" name="Int. J. Syst. Evol. Microbiol.">
        <title>Paenibacillus ginsengarvi sp. nov., isolated from soil from ginseng cultivation.</title>
        <authorList>
            <person name="Yoon M.H."/>
            <person name="Ten L.N."/>
            <person name="Im W.T."/>
        </authorList>
    </citation>
    <scope>NUCLEOTIDE SEQUENCE [LARGE SCALE GENOMIC DNA]</scope>
    <source>
        <strain evidence="2 3">KCTC 13059</strain>
    </source>
</reference>
<proteinExistence type="predicted"/>
<feature type="signal peptide" evidence="1">
    <location>
        <begin position="1"/>
        <end position="21"/>
    </location>
</feature>
<gene>
    <name evidence="2" type="ORF">D7M11_24610</name>
</gene>
<dbReference type="OrthoDB" id="2524084at2"/>
<evidence type="ECO:0000313" key="3">
    <source>
        <dbReference type="Proteomes" id="UP000282311"/>
    </source>
</evidence>
<keyword evidence="3" id="KW-1185">Reference proteome</keyword>
<dbReference type="SUPFAM" id="SSF53850">
    <property type="entry name" value="Periplasmic binding protein-like II"/>
    <property type="match status" value="1"/>
</dbReference>
<sequence>MQKWTNLRFFAAAAMPALLLAACAGGEKGTSSLPETKKQSEEPVELSFYYSGGNYGEQRFMEIIGDPIMKKYPHISIKYYQTSKANGSEGISLADAVATGTPIDVLYASLANVSQSLLPYGLQYDHAELIKKHNYNLNALVPQTVDAIKGLGGGVLYGLPSGVGSLYLYYNKDLFDKFGVAYPQDGLTWDQLYELTKKMARTEVGIKYRGLSIGWTYIATFNQMGAGLVDPKTNKALFAKDEKWQKLVSNLIRFYQIPGNEVDAASSKWKTQFDEFVNGTAAMVLTANNMSKDWKGRVDVATFPVFPDKPGVGGGLIPNFFGVTSISKHKDAAFQAISVLTSKEYQLAQARTGTGSLPVIEDPQLRAEYGKDNAWMTERKVNTSAWFPKKFADAYAVTPYDGKANAAFVAEMEKLSAGSVADVNTALRQAAEAADKAIEAQIGSSK</sequence>
<evidence type="ECO:0000313" key="2">
    <source>
        <dbReference type="EMBL" id="RKN75985.1"/>
    </source>
</evidence>
<dbReference type="Pfam" id="PF01547">
    <property type="entry name" value="SBP_bac_1"/>
    <property type="match status" value="1"/>
</dbReference>
<dbReference type="EMBL" id="RBAH01000021">
    <property type="protein sequence ID" value="RKN75985.1"/>
    <property type="molecule type" value="Genomic_DNA"/>
</dbReference>
<organism evidence="2 3">
    <name type="scientific">Paenibacillus ginsengarvi</name>
    <dbReference type="NCBI Taxonomy" id="400777"/>
    <lineage>
        <taxon>Bacteria</taxon>
        <taxon>Bacillati</taxon>
        <taxon>Bacillota</taxon>
        <taxon>Bacilli</taxon>
        <taxon>Bacillales</taxon>
        <taxon>Paenibacillaceae</taxon>
        <taxon>Paenibacillus</taxon>
    </lineage>
</organism>
<dbReference type="PANTHER" id="PTHR43649">
    <property type="entry name" value="ARABINOSE-BINDING PROTEIN-RELATED"/>
    <property type="match status" value="1"/>
</dbReference>
<keyword evidence="1" id="KW-0732">Signal</keyword>
<dbReference type="InterPro" id="IPR050490">
    <property type="entry name" value="Bact_solute-bd_prot1"/>
</dbReference>
<name>A0A3B0BRM0_9BACL</name>
<dbReference type="InterPro" id="IPR006059">
    <property type="entry name" value="SBP"/>
</dbReference>
<dbReference type="PANTHER" id="PTHR43649:SF12">
    <property type="entry name" value="DIACETYLCHITOBIOSE BINDING PROTEIN DASA"/>
    <property type="match status" value="1"/>
</dbReference>
<dbReference type="RefSeq" id="WP_120749917.1">
    <property type="nucleotide sequence ID" value="NZ_RBAH01000021.1"/>
</dbReference>
<protein>
    <submittedName>
        <fullName evidence="2">Extracellular solute-binding protein</fullName>
    </submittedName>
</protein>
<dbReference type="PROSITE" id="PS51257">
    <property type="entry name" value="PROKAR_LIPOPROTEIN"/>
    <property type="match status" value="1"/>
</dbReference>
<dbReference type="Gene3D" id="3.40.190.10">
    <property type="entry name" value="Periplasmic binding protein-like II"/>
    <property type="match status" value="1"/>
</dbReference>
<dbReference type="AlphaFoldDB" id="A0A3B0BRM0"/>
<feature type="chain" id="PRO_5039640076" evidence="1">
    <location>
        <begin position="22"/>
        <end position="446"/>
    </location>
</feature>
<evidence type="ECO:0000256" key="1">
    <source>
        <dbReference type="SAM" id="SignalP"/>
    </source>
</evidence>